<dbReference type="EMBL" id="JBHSCL010000010">
    <property type="protein sequence ID" value="MFC4222013.1"/>
    <property type="molecule type" value="Genomic_DNA"/>
</dbReference>
<sequence>MKATTFQICQMILLATATRAAEPIAYQSWGSEFAAKNIRDLPTRLYMSPDFEPVDPNDLTLEEMKNLGFRKWSDDSNMMLIPLYLLPYLKDGFRAISISGEEFTFTRDKADNDHRMGLLSFGALPNESR</sequence>
<name>A0ABV8PS67_9FLAO</name>
<organism evidence="1 2">
    <name type="scientific">Flagellimonas marina</name>
    <dbReference type="NCBI Taxonomy" id="1775168"/>
    <lineage>
        <taxon>Bacteria</taxon>
        <taxon>Pseudomonadati</taxon>
        <taxon>Bacteroidota</taxon>
        <taxon>Flavobacteriia</taxon>
        <taxon>Flavobacteriales</taxon>
        <taxon>Flavobacteriaceae</taxon>
        <taxon>Flagellimonas</taxon>
    </lineage>
</organism>
<dbReference type="RefSeq" id="WP_379767570.1">
    <property type="nucleotide sequence ID" value="NZ_JBHSCL010000010.1"/>
</dbReference>
<reference evidence="2" key="1">
    <citation type="journal article" date="2019" name="Int. J. Syst. Evol. Microbiol.">
        <title>The Global Catalogue of Microorganisms (GCM) 10K type strain sequencing project: providing services to taxonomists for standard genome sequencing and annotation.</title>
        <authorList>
            <consortium name="The Broad Institute Genomics Platform"/>
            <consortium name="The Broad Institute Genome Sequencing Center for Infectious Disease"/>
            <person name="Wu L."/>
            <person name="Ma J."/>
        </authorList>
    </citation>
    <scope>NUCLEOTIDE SEQUENCE [LARGE SCALE GENOMIC DNA]</scope>
    <source>
        <strain evidence="2">CGMCC 1.15774</strain>
    </source>
</reference>
<evidence type="ECO:0000313" key="2">
    <source>
        <dbReference type="Proteomes" id="UP001595841"/>
    </source>
</evidence>
<dbReference type="Proteomes" id="UP001595841">
    <property type="component" value="Unassembled WGS sequence"/>
</dbReference>
<accession>A0ABV8PS67</accession>
<gene>
    <name evidence="1" type="ORF">ACFOWS_17805</name>
</gene>
<comment type="caution">
    <text evidence="1">The sequence shown here is derived from an EMBL/GenBank/DDBJ whole genome shotgun (WGS) entry which is preliminary data.</text>
</comment>
<keyword evidence="2" id="KW-1185">Reference proteome</keyword>
<proteinExistence type="predicted"/>
<protein>
    <submittedName>
        <fullName evidence="1">Uncharacterized protein</fullName>
    </submittedName>
</protein>
<evidence type="ECO:0000313" key="1">
    <source>
        <dbReference type="EMBL" id="MFC4222013.1"/>
    </source>
</evidence>